<organism evidence="12 13">
    <name type="scientific">Arcanobacterium haemolyticum (strain ATCC 9345 / DSM 20595 / CCM 5947 / CCUG 17215 / LMG 16163 / NBRC 15585 / NCTC 8452 / 11018)</name>
    <dbReference type="NCBI Taxonomy" id="644284"/>
    <lineage>
        <taxon>Bacteria</taxon>
        <taxon>Bacillati</taxon>
        <taxon>Actinomycetota</taxon>
        <taxon>Actinomycetes</taxon>
        <taxon>Actinomycetales</taxon>
        <taxon>Actinomycetaceae</taxon>
        <taxon>Arcanobacterium</taxon>
    </lineage>
</organism>
<dbReference type="STRING" id="644284.Arch_0217"/>
<keyword evidence="13" id="KW-1185">Reference proteome</keyword>
<keyword evidence="4" id="KW-0813">Transport</keyword>
<name>D7BM29_ARCHD</name>
<feature type="transmembrane region" description="Helical" evidence="10">
    <location>
        <begin position="277"/>
        <end position="299"/>
    </location>
</feature>
<proteinExistence type="inferred from homology"/>
<evidence type="ECO:0000256" key="1">
    <source>
        <dbReference type="ARBA" id="ARBA00003510"/>
    </source>
</evidence>
<dbReference type="Gene3D" id="1.10.3720.10">
    <property type="entry name" value="MetI-like"/>
    <property type="match status" value="1"/>
</dbReference>
<dbReference type="OrthoDB" id="9775069at2"/>
<evidence type="ECO:0000256" key="9">
    <source>
        <dbReference type="ARBA" id="ARBA00023136"/>
    </source>
</evidence>
<keyword evidence="5 10" id="KW-1003">Cell membrane</keyword>
<sequence length="305" mass="32687">MSTIASTPANKQNARTIQERTLKRRRYTDKIATIGMYATFAAAVVPLVSLLYTVVTEGWARLTQSGFLTHTTFGSSNLDATVGAGHALLGTLMITGVTALIAIPLGVLCAVYLVEYGRGKFAKTITFLVDVMTGIPSIVAGLFAAAAIPMINYAIFGHTEFKNGFMGAIALVVLMTPIVIRNTEEMLRLVPNELREASYALGVTKAATIVKVVLRTSLSGIISGIVIAIARVIGESAPLLITAGTTDVYNLNLFHGQMLTLPVYVYNEYTRGNQTTAWAGALLLILIVLILNLAARVIARRFAHV</sequence>
<dbReference type="PANTHER" id="PTHR42922">
    <property type="entry name" value="PHOSPHATE TRANSPORT SYSTEM PERMEASE PROTEIN PSTA"/>
    <property type="match status" value="1"/>
</dbReference>
<dbReference type="KEGG" id="ahe:Arch_0217"/>
<evidence type="ECO:0000313" key="12">
    <source>
        <dbReference type="EMBL" id="ADH91978.1"/>
    </source>
</evidence>
<dbReference type="InterPro" id="IPR000515">
    <property type="entry name" value="MetI-like"/>
</dbReference>
<feature type="transmembrane region" description="Helical" evidence="10">
    <location>
        <begin position="212"/>
        <end position="233"/>
    </location>
</feature>
<evidence type="ECO:0000256" key="4">
    <source>
        <dbReference type="ARBA" id="ARBA00022448"/>
    </source>
</evidence>
<dbReference type="AlphaFoldDB" id="D7BM29"/>
<dbReference type="InterPro" id="IPR005672">
    <property type="entry name" value="Phosphate_PstA"/>
</dbReference>
<evidence type="ECO:0000259" key="11">
    <source>
        <dbReference type="PROSITE" id="PS50928"/>
    </source>
</evidence>
<dbReference type="InterPro" id="IPR051408">
    <property type="entry name" value="Phosphate_transprt_permease"/>
</dbReference>
<dbReference type="PROSITE" id="PS50928">
    <property type="entry name" value="ABC_TM1"/>
    <property type="match status" value="1"/>
</dbReference>
<dbReference type="GO" id="GO:0005315">
    <property type="term" value="F:phosphate transmembrane transporter activity"/>
    <property type="evidence" value="ECO:0007669"/>
    <property type="project" value="InterPro"/>
</dbReference>
<evidence type="ECO:0000256" key="8">
    <source>
        <dbReference type="ARBA" id="ARBA00022989"/>
    </source>
</evidence>
<dbReference type="Proteomes" id="UP000000376">
    <property type="component" value="Chromosome"/>
</dbReference>
<dbReference type="HOGENOM" id="CLU_033621_2_0_11"/>
<feature type="transmembrane region" description="Helical" evidence="10">
    <location>
        <begin position="163"/>
        <end position="180"/>
    </location>
</feature>
<evidence type="ECO:0000256" key="10">
    <source>
        <dbReference type="RuleBase" id="RU363043"/>
    </source>
</evidence>
<dbReference type="EMBL" id="CP002045">
    <property type="protein sequence ID" value="ADH91978.1"/>
    <property type="molecule type" value="Genomic_DNA"/>
</dbReference>
<gene>
    <name evidence="12" type="ordered locus">Arch_0217</name>
</gene>
<dbReference type="SUPFAM" id="SSF161098">
    <property type="entry name" value="MetI-like"/>
    <property type="match status" value="1"/>
</dbReference>
<evidence type="ECO:0000256" key="3">
    <source>
        <dbReference type="ARBA" id="ARBA00007069"/>
    </source>
</evidence>
<keyword evidence="8 10" id="KW-1133">Transmembrane helix</keyword>
<feature type="domain" description="ABC transmembrane type-1" evidence="11">
    <location>
        <begin position="88"/>
        <end position="295"/>
    </location>
</feature>
<dbReference type="RefSeq" id="WP_013169476.1">
    <property type="nucleotide sequence ID" value="NC_014218.1"/>
</dbReference>
<dbReference type="GO" id="GO:0005886">
    <property type="term" value="C:plasma membrane"/>
    <property type="evidence" value="ECO:0007669"/>
    <property type="project" value="UniProtKB-SubCell"/>
</dbReference>
<feature type="transmembrane region" description="Helical" evidence="10">
    <location>
        <begin position="125"/>
        <end position="151"/>
    </location>
</feature>
<keyword evidence="9 10" id="KW-0472">Membrane</keyword>
<feature type="transmembrane region" description="Helical" evidence="10">
    <location>
        <begin position="87"/>
        <end position="113"/>
    </location>
</feature>
<reference evidence="12 13" key="1">
    <citation type="journal article" date="2010" name="Stand. Genomic Sci.">
        <title>Complete genome sequence of Arcanobacterium haemolyticum type strain (11018).</title>
        <authorList>
            <person name="Yasawong M."/>
            <person name="Teshima H."/>
            <person name="Lapidus A."/>
            <person name="Nolan M."/>
            <person name="Lucas S."/>
            <person name="Glavina Del Rio T."/>
            <person name="Tice H."/>
            <person name="Cheng J."/>
            <person name="Bruce D."/>
            <person name="Detter C."/>
            <person name="Tapia R."/>
            <person name="Han C."/>
            <person name="Goodwin L."/>
            <person name="Pitluck S."/>
            <person name="Liolios K."/>
            <person name="Ivanova N."/>
            <person name="Mavromatis K."/>
            <person name="Mikhailova N."/>
            <person name="Pati A."/>
            <person name="Chen A."/>
            <person name="Palaniappan K."/>
            <person name="Land M."/>
            <person name="Hauser L."/>
            <person name="Chang Y."/>
            <person name="Jeffries C."/>
            <person name="Rohde M."/>
            <person name="Sikorski J."/>
            <person name="Pukall R."/>
            <person name="Goker M."/>
            <person name="Woyke T."/>
            <person name="Bristow J."/>
            <person name="Eisen J."/>
            <person name="Markowitz V."/>
            <person name="Hugenholtz P."/>
            <person name="Kyrpides N."/>
            <person name="Klenk H."/>
        </authorList>
    </citation>
    <scope>NUCLEOTIDE SEQUENCE [LARGE SCALE GENOMIC DNA]</scope>
    <source>
        <strain evidence="13">ATCC 9345 / DSM 20595 / CCUG 17215 / LMG 16163 / NBRC 15585 / NCTC 8452 / 11018</strain>
    </source>
</reference>
<comment type="subcellular location">
    <subcellularLocation>
        <location evidence="2 10">Cell membrane</location>
        <topology evidence="2 10">Multi-pass membrane protein</topology>
    </subcellularLocation>
</comment>
<dbReference type="CDD" id="cd06261">
    <property type="entry name" value="TM_PBP2"/>
    <property type="match status" value="1"/>
</dbReference>
<accession>D7BM29</accession>
<dbReference type="NCBIfam" id="TIGR00974">
    <property type="entry name" value="3a0107s02c"/>
    <property type="match status" value="1"/>
</dbReference>
<comment type="similarity">
    <text evidence="3 10">Belongs to the binding-protein-dependent transport system permease family. CysTW subfamily.</text>
</comment>
<evidence type="ECO:0000256" key="7">
    <source>
        <dbReference type="ARBA" id="ARBA00022692"/>
    </source>
</evidence>
<evidence type="ECO:0000256" key="6">
    <source>
        <dbReference type="ARBA" id="ARBA00022592"/>
    </source>
</evidence>
<protein>
    <recommendedName>
        <fullName evidence="10">Phosphate transport system permease protein PstA</fullName>
    </recommendedName>
</protein>
<evidence type="ECO:0000256" key="5">
    <source>
        <dbReference type="ARBA" id="ARBA00022475"/>
    </source>
</evidence>
<dbReference type="Pfam" id="PF00528">
    <property type="entry name" value="BPD_transp_1"/>
    <property type="match status" value="1"/>
</dbReference>
<evidence type="ECO:0000256" key="2">
    <source>
        <dbReference type="ARBA" id="ARBA00004651"/>
    </source>
</evidence>
<dbReference type="GO" id="GO:0035435">
    <property type="term" value="P:phosphate ion transmembrane transport"/>
    <property type="evidence" value="ECO:0007669"/>
    <property type="project" value="InterPro"/>
</dbReference>
<dbReference type="InterPro" id="IPR035906">
    <property type="entry name" value="MetI-like_sf"/>
</dbReference>
<dbReference type="PANTHER" id="PTHR42922:SF1">
    <property type="entry name" value="PHOSPHATE TRANSPORT SYSTEM PERMEASE PROTEIN PSTA"/>
    <property type="match status" value="1"/>
</dbReference>
<dbReference type="eggNOG" id="COG0581">
    <property type="taxonomic scope" value="Bacteria"/>
</dbReference>
<feature type="transmembrane region" description="Helical" evidence="10">
    <location>
        <begin position="31"/>
        <end position="55"/>
    </location>
</feature>
<comment type="function">
    <text evidence="1">Part of the binding-protein-dependent transport system for phosphate; probably responsible for the translocation of the substrate across the membrane.</text>
</comment>
<keyword evidence="6" id="KW-0592">Phosphate transport</keyword>
<evidence type="ECO:0000313" key="13">
    <source>
        <dbReference type="Proteomes" id="UP000000376"/>
    </source>
</evidence>
<keyword evidence="7 10" id="KW-0812">Transmembrane</keyword>